<dbReference type="GeneID" id="87888205"/>
<gene>
    <name evidence="2" type="ORF">B0T15DRAFT_533658</name>
</gene>
<dbReference type="RefSeq" id="XP_062721643.1">
    <property type="nucleotide sequence ID" value="XM_062869376.1"/>
</dbReference>
<reference evidence="2" key="2">
    <citation type="submission" date="2023-06" db="EMBL/GenBank/DDBJ databases">
        <authorList>
            <consortium name="Lawrence Berkeley National Laboratory"/>
            <person name="Mondo S.J."/>
            <person name="Hensen N."/>
            <person name="Bonometti L."/>
            <person name="Westerberg I."/>
            <person name="Brannstrom I.O."/>
            <person name="Guillou S."/>
            <person name="Cros-Aarteil S."/>
            <person name="Calhoun S."/>
            <person name="Haridas S."/>
            <person name="Kuo A."/>
            <person name="Pangilinan J."/>
            <person name="Riley R."/>
            <person name="Labutti K."/>
            <person name="Andreopoulos B."/>
            <person name="Lipzen A."/>
            <person name="Chen C."/>
            <person name="Yanf M."/>
            <person name="Daum C."/>
            <person name="Ng V."/>
            <person name="Clum A."/>
            <person name="Steindorff A."/>
            <person name="Ohm R."/>
            <person name="Martin F."/>
            <person name="Silar P."/>
            <person name="Natvig D."/>
            <person name="Lalanne C."/>
            <person name="Gautier V."/>
            <person name="Ament-Velasquez S.L."/>
            <person name="Kruys A."/>
            <person name="Hutchinson M.I."/>
            <person name="Powell A.J."/>
            <person name="Barry K."/>
            <person name="Miller A.N."/>
            <person name="Grigoriev I.V."/>
            <person name="Debuchy R."/>
            <person name="Gladieux P."/>
            <person name="Thoren M.H."/>
            <person name="Johannesson H."/>
        </authorList>
    </citation>
    <scope>NUCLEOTIDE SEQUENCE</scope>
    <source>
        <strain evidence="2">CBS 333.67</strain>
    </source>
</reference>
<name>A0AAJ0GTG9_9PEZI</name>
<reference evidence="2" key="1">
    <citation type="journal article" date="2023" name="Mol. Phylogenet. Evol.">
        <title>Genome-scale phylogeny and comparative genomics of the fungal order Sordariales.</title>
        <authorList>
            <person name="Hensen N."/>
            <person name="Bonometti L."/>
            <person name="Westerberg I."/>
            <person name="Brannstrom I.O."/>
            <person name="Guillou S."/>
            <person name="Cros-Aarteil S."/>
            <person name="Calhoun S."/>
            <person name="Haridas S."/>
            <person name="Kuo A."/>
            <person name="Mondo S."/>
            <person name="Pangilinan J."/>
            <person name="Riley R."/>
            <person name="LaButti K."/>
            <person name="Andreopoulos B."/>
            <person name="Lipzen A."/>
            <person name="Chen C."/>
            <person name="Yan M."/>
            <person name="Daum C."/>
            <person name="Ng V."/>
            <person name="Clum A."/>
            <person name="Steindorff A."/>
            <person name="Ohm R.A."/>
            <person name="Martin F."/>
            <person name="Silar P."/>
            <person name="Natvig D.O."/>
            <person name="Lalanne C."/>
            <person name="Gautier V."/>
            <person name="Ament-Velasquez S.L."/>
            <person name="Kruys A."/>
            <person name="Hutchinson M.I."/>
            <person name="Powell A.J."/>
            <person name="Barry K."/>
            <person name="Miller A.N."/>
            <person name="Grigoriev I.V."/>
            <person name="Debuchy R."/>
            <person name="Gladieux P."/>
            <person name="Hiltunen Thoren M."/>
            <person name="Johannesson H."/>
        </authorList>
    </citation>
    <scope>NUCLEOTIDE SEQUENCE</scope>
    <source>
        <strain evidence="2">CBS 333.67</strain>
    </source>
</reference>
<feature type="region of interest" description="Disordered" evidence="1">
    <location>
        <begin position="196"/>
        <end position="220"/>
    </location>
</feature>
<keyword evidence="3" id="KW-1185">Reference proteome</keyword>
<organism evidence="2 3">
    <name type="scientific">Chaetomium strumarium</name>
    <dbReference type="NCBI Taxonomy" id="1170767"/>
    <lineage>
        <taxon>Eukaryota</taxon>
        <taxon>Fungi</taxon>
        <taxon>Dikarya</taxon>
        <taxon>Ascomycota</taxon>
        <taxon>Pezizomycotina</taxon>
        <taxon>Sordariomycetes</taxon>
        <taxon>Sordariomycetidae</taxon>
        <taxon>Sordariales</taxon>
        <taxon>Chaetomiaceae</taxon>
        <taxon>Chaetomium</taxon>
    </lineage>
</organism>
<evidence type="ECO:0000313" key="3">
    <source>
        <dbReference type="Proteomes" id="UP001273166"/>
    </source>
</evidence>
<feature type="compositionally biased region" description="Polar residues" evidence="1">
    <location>
        <begin position="24"/>
        <end position="38"/>
    </location>
</feature>
<dbReference type="AlphaFoldDB" id="A0AAJ0GTG9"/>
<dbReference type="Proteomes" id="UP001273166">
    <property type="component" value="Unassembled WGS sequence"/>
</dbReference>
<evidence type="ECO:0000313" key="2">
    <source>
        <dbReference type="EMBL" id="KAK3305863.1"/>
    </source>
</evidence>
<comment type="caution">
    <text evidence="2">The sequence shown here is derived from an EMBL/GenBank/DDBJ whole genome shotgun (WGS) entry which is preliminary data.</text>
</comment>
<proteinExistence type="predicted"/>
<accession>A0AAJ0GTG9</accession>
<feature type="compositionally biased region" description="Basic and acidic residues" evidence="1">
    <location>
        <begin position="207"/>
        <end position="216"/>
    </location>
</feature>
<protein>
    <submittedName>
        <fullName evidence="2">Uncharacterized protein</fullName>
    </submittedName>
</protein>
<evidence type="ECO:0000256" key="1">
    <source>
        <dbReference type="SAM" id="MobiDB-lite"/>
    </source>
</evidence>
<feature type="region of interest" description="Disordered" evidence="1">
    <location>
        <begin position="24"/>
        <end position="78"/>
    </location>
</feature>
<sequence>MEADADSAPQNSITVAAGIVADASSPSNETISVSSSPPAVTKSGPVVEAAAGDGKDGKDDDGDSEMNHNMPPLATRPANRGYHHNYEFSELEEIYLRQLNEDILAYKYDLEYCQAQLEDADLNPQETRTLQLRTLDLGHQIRHCKHRIEEIRAQARLRSPHGAAATSAYHGNGASNSGKYQAQGLGIATLPVRRPVAAPSQTTGKRPANEGSEKGAKRMRVASSPDLDGVGVNGLDEGVNTALQRLGFWKCRLCSSAKYLLAGAGRSPAAPCKWPLKDISKMITHFTEMHGEHTPAERCAELGAALLQNRGPFEYWLRRTRAQNIGDGSVIDNCIATLKNGDMPSLLRRHSRAAAGMPSS</sequence>
<dbReference type="EMBL" id="JAUDZG010000004">
    <property type="protein sequence ID" value="KAK3305863.1"/>
    <property type="molecule type" value="Genomic_DNA"/>
</dbReference>